<feature type="chain" id="PRO_5011460865" description="Peptidase S74 domain-containing protein" evidence="1">
    <location>
        <begin position="19"/>
        <end position="382"/>
    </location>
</feature>
<evidence type="ECO:0008006" key="4">
    <source>
        <dbReference type="Google" id="ProtNLM"/>
    </source>
</evidence>
<feature type="signal peptide" evidence="1">
    <location>
        <begin position="1"/>
        <end position="18"/>
    </location>
</feature>
<name>A0A1G7MUC6_9FLAO</name>
<dbReference type="STRING" id="454006.SAMN05421825_1819"/>
<evidence type="ECO:0000313" key="2">
    <source>
        <dbReference type="EMBL" id="SDF65297.1"/>
    </source>
</evidence>
<evidence type="ECO:0000256" key="1">
    <source>
        <dbReference type="SAM" id="SignalP"/>
    </source>
</evidence>
<proteinExistence type="predicted"/>
<dbReference type="Proteomes" id="UP000199203">
    <property type="component" value="Unassembled WGS sequence"/>
</dbReference>
<protein>
    <recommendedName>
        <fullName evidence="4">Peptidase S74 domain-containing protein</fullName>
    </recommendedName>
</protein>
<evidence type="ECO:0000313" key="3">
    <source>
        <dbReference type="Proteomes" id="UP000199203"/>
    </source>
</evidence>
<dbReference type="AlphaFoldDB" id="A0A1G7MUC6"/>
<accession>A0A1G7MUC6</accession>
<gene>
    <name evidence="2" type="ORF">SAMN05421825_1819</name>
</gene>
<keyword evidence="1" id="KW-0732">Signal</keyword>
<dbReference type="RefSeq" id="WP_089873169.1">
    <property type="nucleotide sequence ID" value="NZ_FNBH01000002.1"/>
</dbReference>
<dbReference type="OrthoDB" id="658938at2"/>
<keyword evidence="3" id="KW-1185">Reference proteome</keyword>
<organism evidence="2 3">
    <name type="scientific">Epilithonimonas hungarica</name>
    <dbReference type="NCBI Taxonomy" id="454006"/>
    <lineage>
        <taxon>Bacteria</taxon>
        <taxon>Pseudomonadati</taxon>
        <taxon>Bacteroidota</taxon>
        <taxon>Flavobacteriia</taxon>
        <taxon>Flavobacteriales</taxon>
        <taxon>Weeksellaceae</taxon>
        <taxon>Chryseobacterium group</taxon>
        <taxon>Epilithonimonas</taxon>
    </lineage>
</organism>
<dbReference type="EMBL" id="FNBH01000002">
    <property type="protein sequence ID" value="SDF65297.1"/>
    <property type="molecule type" value="Genomic_DNA"/>
</dbReference>
<reference evidence="3" key="1">
    <citation type="submission" date="2016-10" db="EMBL/GenBank/DDBJ databases">
        <authorList>
            <person name="Varghese N."/>
            <person name="Submissions S."/>
        </authorList>
    </citation>
    <scope>NUCLEOTIDE SEQUENCE [LARGE SCALE GENOMIC DNA]</scope>
    <source>
        <strain evidence="3">DSM 19684</strain>
    </source>
</reference>
<sequence>MRKLFLLSFLALTGIANAQNWSLTGNSGISSGTNFLGTTDNQSLVFKTNNIEWIKLTTKGRLIFQNIDNGYGWNNNLFIAGGNDFATGLGNTSVGLGSLVSITTGLNNTAFGANSLKPNTTGEGNTAIGVNSLWNNTTGSNNTALGLNTLSGAGTLTENTAIGFASMARYNAIASNNIGYNTALGSSSLGGVITGNYNTALGRSSLTDLVSGSNNVAIGANSASGLSSGSNNIIIGYGASPTSSSVNNQLNIGNWIRGNNGTIGIGTSNLPSDGIAGDGEKYKLFVKDGIKTEKVKVEIAAANGWADYVFTKDYKLMPLKEVENYISINGHLPEVPSTEEAIQNGIELKEMNILLLKKIEELTLHLIKQDKRIEELEANNKK</sequence>